<dbReference type="PANTHER" id="PTHR23501">
    <property type="entry name" value="MAJOR FACILITATOR SUPERFAMILY"/>
    <property type="match status" value="1"/>
</dbReference>
<proteinExistence type="predicted"/>
<feature type="transmembrane region" description="Helical" evidence="7">
    <location>
        <begin position="456"/>
        <end position="478"/>
    </location>
</feature>
<keyword evidence="10" id="KW-1185">Reference proteome</keyword>
<feature type="transmembrane region" description="Helical" evidence="7">
    <location>
        <begin position="185"/>
        <end position="208"/>
    </location>
</feature>
<feature type="transmembrane region" description="Helical" evidence="7">
    <location>
        <begin position="97"/>
        <end position="119"/>
    </location>
</feature>
<reference evidence="9" key="1">
    <citation type="submission" date="2023-02" db="EMBL/GenBank/DDBJ databases">
        <title>Identification and recombinant expression of a fungal hydrolase from Papiliotrema laurentii that hydrolyzes apple cutin and clears colloidal polyester polyurethane.</title>
        <authorList>
            <consortium name="DOE Joint Genome Institute"/>
            <person name="Roman V.A."/>
            <person name="Bojanowski C."/>
            <person name="Crable B.R."/>
            <person name="Wagner D.N."/>
            <person name="Hung C.S."/>
            <person name="Nadeau L.J."/>
            <person name="Schratz L."/>
            <person name="Haridas S."/>
            <person name="Pangilinan J."/>
            <person name="Lipzen A."/>
            <person name="Na H."/>
            <person name="Yan M."/>
            <person name="Ng V."/>
            <person name="Grigoriev I.V."/>
            <person name="Spatafora J.W."/>
            <person name="Barlow D."/>
            <person name="Biffinger J."/>
            <person name="Kelley-Loughnane N."/>
            <person name="Varaljay V.A."/>
            <person name="Crookes-Goodson W.J."/>
        </authorList>
    </citation>
    <scope>NUCLEOTIDE SEQUENCE</scope>
    <source>
        <strain evidence="9">5307AH</strain>
    </source>
</reference>
<name>A0AAD9FS55_PAPLA</name>
<dbReference type="SUPFAM" id="SSF103473">
    <property type="entry name" value="MFS general substrate transporter"/>
    <property type="match status" value="1"/>
</dbReference>
<feature type="transmembrane region" description="Helical" evidence="7">
    <location>
        <begin position="326"/>
        <end position="350"/>
    </location>
</feature>
<feature type="transmembrane region" description="Helical" evidence="7">
    <location>
        <begin position="60"/>
        <end position="85"/>
    </location>
</feature>
<keyword evidence="2" id="KW-0813">Transport</keyword>
<evidence type="ECO:0000256" key="2">
    <source>
        <dbReference type="ARBA" id="ARBA00022448"/>
    </source>
</evidence>
<keyword evidence="3 7" id="KW-0812">Transmembrane</keyword>
<dbReference type="Pfam" id="PF07690">
    <property type="entry name" value="MFS_1"/>
    <property type="match status" value="1"/>
</dbReference>
<dbReference type="EMBL" id="JAODAN010000004">
    <property type="protein sequence ID" value="KAK1925211.1"/>
    <property type="molecule type" value="Genomic_DNA"/>
</dbReference>
<dbReference type="InterPro" id="IPR011701">
    <property type="entry name" value="MFS"/>
</dbReference>
<feature type="transmembrane region" description="Helical" evidence="7">
    <location>
        <begin position="157"/>
        <end position="178"/>
    </location>
</feature>
<evidence type="ECO:0000259" key="8">
    <source>
        <dbReference type="PROSITE" id="PS50850"/>
    </source>
</evidence>
<sequence>MSAIVIHTTPLPLSPPSPTETSPLLVSTPLSPTQPTRTTANGKRLDRSAPLRDVISPARFVLICMGIFSGNFAFAFQSTAIPTLAPGISSAFNHAELAAYLGSIFSLASAAVIPVYGVLMDSFGRAFAMDTACFFFGLGAVFCASSSNIWTLIGARAFAGLGGGGLLTVSSVIVTDLVPLRDRGLYQGIMMSIFGAGSMAGGPIAGWIADTFGWQWSFWVQLPVILFCATITTAFLPPAPIGPTHTSLLSGLASLDYAGSFLLLTGVSTLILGFSFHTSFLLPWSHPVVWGCLGSSVVLLAMFLWIEGKVEKPLVPMSLLRSRHRLSVLASGFLLSVGNQAFMFQIPMYFSVVVKTSTAKAGLILSVCGGLGLALGSLLAGQHIRGGGRYRVLGIASLFPAVAASLLAIAWTPQWPWWGYYLTLFPASLGYSVFLCCQLVALISAVDSKSMPKATALLYTVRTLGVALGVSTGGSIQIGALTMNLKRAFADHPDQPQIVRNILHSKAAINLLPPKQARRALEAYAGSIRAVWAFAGVVCVLTILCAFGMQEKEVGGGKPAEVEQDRGE</sequence>
<feature type="transmembrane region" description="Helical" evidence="7">
    <location>
        <begin position="257"/>
        <end position="276"/>
    </location>
</feature>
<feature type="transmembrane region" description="Helical" evidence="7">
    <location>
        <begin position="392"/>
        <end position="412"/>
    </location>
</feature>
<gene>
    <name evidence="9" type="ORF">DB88DRAFT_488275</name>
</gene>
<dbReference type="AlphaFoldDB" id="A0AAD9FS55"/>
<feature type="transmembrane region" description="Helical" evidence="7">
    <location>
        <begin position="131"/>
        <end position="151"/>
    </location>
</feature>
<dbReference type="GO" id="GO:0015174">
    <property type="term" value="F:basic amino acid transmembrane transporter activity"/>
    <property type="evidence" value="ECO:0007669"/>
    <property type="project" value="TreeGrafter"/>
</dbReference>
<dbReference type="GO" id="GO:0005886">
    <property type="term" value="C:plasma membrane"/>
    <property type="evidence" value="ECO:0007669"/>
    <property type="project" value="TreeGrafter"/>
</dbReference>
<feature type="transmembrane region" description="Helical" evidence="7">
    <location>
        <begin position="288"/>
        <end position="306"/>
    </location>
</feature>
<comment type="caution">
    <text evidence="9">The sequence shown here is derived from an EMBL/GenBank/DDBJ whole genome shotgun (WGS) entry which is preliminary data.</text>
</comment>
<evidence type="ECO:0000313" key="9">
    <source>
        <dbReference type="EMBL" id="KAK1925211.1"/>
    </source>
</evidence>
<dbReference type="GO" id="GO:0012505">
    <property type="term" value="C:endomembrane system"/>
    <property type="evidence" value="ECO:0007669"/>
    <property type="project" value="UniProtKB-SubCell"/>
</dbReference>
<dbReference type="GO" id="GO:0000329">
    <property type="term" value="C:fungal-type vacuole membrane"/>
    <property type="evidence" value="ECO:0007669"/>
    <property type="project" value="TreeGrafter"/>
</dbReference>
<evidence type="ECO:0000256" key="3">
    <source>
        <dbReference type="ARBA" id="ARBA00022692"/>
    </source>
</evidence>
<feature type="region of interest" description="Disordered" evidence="6">
    <location>
        <begin position="8"/>
        <end position="43"/>
    </location>
</feature>
<feature type="transmembrane region" description="Helical" evidence="7">
    <location>
        <begin position="418"/>
        <end position="444"/>
    </location>
</feature>
<dbReference type="Proteomes" id="UP001182556">
    <property type="component" value="Unassembled WGS sequence"/>
</dbReference>
<feature type="compositionally biased region" description="Low complexity" evidence="6">
    <location>
        <begin position="19"/>
        <end position="36"/>
    </location>
</feature>
<keyword evidence="4 7" id="KW-1133">Transmembrane helix</keyword>
<feature type="transmembrane region" description="Helical" evidence="7">
    <location>
        <begin position="530"/>
        <end position="549"/>
    </location>
</feature>
<evidence type="ECO:0000256" key="1">
    <source>
        <dbReference type="ARBA" id="ARBA00004127"/>
    </source>
</evidence>
<dbReference type="InterPro" id="IPR036259">
    <property type="entry name" value="MFS_trans_sf"/>
</dbReference>
<evidence type="ECO:0000256" key="5">
    <source>
        <dbReference type="ARBA" id="ARBA00023136"/>
    </source>
</evidence>
<dbReference type="InterPro" id="IPR020846">
    <property type="entry name" value="MFS_dom"/>
</dbReference>
<evidence type="ECO:0000256" key="7">
    <source>
        <dbReference type="SAM" id="Phobius"/>
    </source>
</evidence>
<dbReference type="PANTHER" id="PTHR23501:SF191">
    <property type="entry name" value="VACUOLAR BASIC AMINO ACID TRANSPORTER 4"/>
    <property type="match status" value="1"/>
</dbReference>
<organism evidence="9 10">
    <name type="scientific">Papiliotrema laurentii</name>
    <name type="common">Cryptococcus laurentii</name>
    <dbReference type="NCBI Taxonomy" id="5418"/>
    <lineage>
        <taxon>Eukaryota</taxon>
        <taxon>Fungi</taxon>
        <taxon>Dikarya</taxon>
        <taxon>Basidiomycota</taxon>
        <taxon>Agaricomycotina</taxon>
        <taxon>Tremellomycetes</taxon>
        <taxon>Tremellales</taxon>
        <taxon>Rhynchogastremaceae</taxon>
        <taxon>Papiliotrema</taxon>
    </lineage>
</organism>
<feature type="transmembrane region" description="Helical" evidence="7">
    <location>
        <begin position="214"/>
        <end position="236"/>
    </location>
</feature>
<dbReference type="PROSITE" id="PS50850">
    <property type="entry name" value="MFS"/>
    <property type="match status" value="1"/>
</dbReference>
<dbReference type="Gene3D" id="1.20.1250.20">
    <property type="entry name" value="MFS general substrate transporter like domains"/>
    <property type="match status" value="2"/>
</dbReference>
<protein>
    <submittedName>
        <fullName evidence="9">Multidrug resistance protein fnx1</fullName>
    </submittedName>
</protein>
<feature type="transmembrane region" description="Helical" evidence="7">
    <location>
        <begin position="362"/>
        <end position="380"/>
    </location>
</feature>
<accession>A0AAD9FS55</accession>
<comment type="subcellular location">
    <subcellularLocation>
        <location evidence="1">Endomembrane system</location>
        <topology evidence="1">Multi-pass membrane protein</topology>
    </subcellularLocation>
</comment>
<evidence type="ECO:0000313" key="10">
    <source>
        <dbReference type="Proteomes" id="UP001182556"/>
    </source>
</evidence>
<feature type="domain" description="Major facilitator superfamily (MFS) profile" evidence="8">
    <location>
        <begin position="63"/>
        <end position="553"/>
    </location>
</feature>
<evidence type="ECO:0000256" key="6">
    <source>
        <dbReference type="SAM" id="MobiDB-lite"/>
    </source>
</evidence>
<evidence type="ECO:0000256" key="4">
    <source>
        <dbReference type="ARBA" id="ARBA00022989"/>
    </source>
</evidence>
<keyword evidence="5 7" id="KW-0472">Membrane</keyword>